<dbReference type="Proteomes" id="UP000293902">
    <property type="component" value="Chromosome"/>
</dbReference>
<evidence type="ECO:0000313" key="13">
    <source>
        <dbReference type="Proteomes" id="UP000293902"/>
    </source>
</evidence>
<sequence>MPLNICEIFYSLQGESTRAGLACVFVRLSGCNLSCSWCDTTYAATQSVSMTLNQIVDQVSAFECPMVEITGGEPLIQSQTPALISALLEKGFQVLLETNGSLSIAPVDPACIRIMDVKCPLSGEAGSFLFDNFKHMTSRDEIKFVVGSRQDYEYAASIIKTRLVSHPIENIHICPVFGRIELSDLAAWILEDRLGARLSLQQHKIIWDPDLRGV</sequence>
<feature type="binding site" evidence="8">
    <location>
        <position position="31"/>
    </location>
    <ligand>
        <name>[4Fe-4S] cluster</name>
        <dbReference type="ChEBI" id="CHEBI:49883"/>
        <note>4Fe-4S-S-AdoMet</note>
    </ligand>
</feature>
<proteinExistence type="inferred from homology"/>
<dbReference type="GO" id="GO:0008616">
    <property type="term" value="P:tRNA queuosine(34) biosynthetic process"/>
    <property type="evidence" value="ECO:0007669"/>
    <property type="project" value="UniProtKB-UniRule"/>
</dbReference>
<reference evidence="11 12" key="1">
    <citation type="submission" date="2018-06" db="EMBL/GenBank/DDBJ databases">
        <title>Complete Genome Sequence of Desulfobacter hydrogenophilus (DSM3380).</title>
        <authorList>
            <person name="Marietou A."/>
            <person name="Schreiber L."/>
            <person name="Marshall I."/>
            <person name="Jorgensen B."/>
        </authorList>
    </citation>
    <scope>NUCLEOTIDE SEQUENCE [LARGE SCALE GENOMIC DNA]</scope>
    <source>
        <strain evidence="11 12">DSM 3380</strain>
    </source>
</reference>
<dbReference type="OrthoDB" id="9792276at2"/>
<reference evidence="10 13" key="2">
    <citation type="submission" date="2019-02" db="EMBL/GenBank/DDBJ databases">
        <title>Complete genome sequence of Desulfobacter hydrogenophilus AcRS1.</title>
        <authorList>
            <person name="Marietou A."/>
            <person name="Lund M.B."/>
            <person name="Marshall I.P.G."/>
            <person name="Schreiber L."/>
            <person name="Jorgensen B."/>
        </authorList>
    </citation>
    <scope>NUCLEOTIDE SEQUENCE [LARGE SCALE GENOMIC DNA]</scope>
    <source>
        <strain evidence="10 13">AcRS1</strain>
    </source>
</reference>
<dbReference type="GO" id="GO:0016840">
    <property type="term" value="F:carbon-nitrogen lyase activity"/>
    <property type="evidence" value="ECO:0007669"/>
    <property type="project" value="UniProtKB-UniRule"/>
</dbReference>
<evidence type="ECO:0000259" key="9">
    <source>
        <dbReference type="PROSITE" id="PS51918"/>
    </source>
</evidence>
<keyword evidence="8" id="KW-0671">Queuosine biosynthesis</keyword>
<evidence type="ECO:0000256" key="8">
    <source>
        <dbReference type="HAMAP-Rule" id="MF_00917"/>
    </source>
</evidence>
<accession>A0A328FGU2</accession>
<evidence type="ECO:0000313" key="11">
    <source>
        <dbReference type="EMBL" id="RAM03406.1"/>
    </source>
</evidence>
<comment type="cofactor">
    <cofactor evidence="8">
        <name>Mg(2+)</name>
        <dbReference type="ChEBI" id="CHEBI:18420"/>
    </cofactor>
</comment>
<keyword evidence="13" id="KW-1185">Reference proteome</keyword>
<comment type="subunit">
    <text evidence="8">Homodimer.</text>
</comment>
<comment type="pathway">
    <text evidence="8">Purine metabolism; 7-cyano-7-deazaguanine biosynthesis.</text>
</comment>
<dbReference type="InterPro" id="IPR058240">
    <property type="entry name" value="rSAM_sf"/>
</dbReference>
<feature type="binding site" evidence="8">
    <location>
        <position position="38"/>
    </location>
    <ligand>
        <name>[4Fe-4S] cluster</name>
        <dbReference type="ChEBI" id="CHEBI:49883"/>
        <note>4Fe-4S-S-AdoMet</note>
    </ligand>
</feature>
<keyword evidence="7 8" id="KW-0456">Lyase</keyword>
<dbReference type="InterPro" id="IPR007197">
    <property type="entry name" value="rSAM"/>
</dbReference>
<comment type="similarity">
    <text evidence="8">Belongs to the radical SAM superfamily. 7-carboxy-7-deazaguanine synthase family.</text>
</comment>
<dbReference type="EC" id="4.3.99.3" evidence="8"/>
<organism evidence="11 12">
    <name type="scientific">Desulfobacter hydrogenophilus</name>
    <dbReference type="NCBI Taxonomy" id="2291"/>
    <lineage>
        <taxon>Bacteria</taxon>
        <taxon>Pseudomonadati</taxon>
        <taxon>Thermodesulfobacteriota</taxon>
        <taxon>Desulfobacteria</taxon>
        <taxon>Desulfobacterales</taxon>
        <taxon>Desulfobacteraceae</taxon>
        <taxon>Desulfobacter</taxon>
    </lineage>
</organism>
<keyword evidence="5 8" id="KW-0408">Iron</keyword>
<feature type="binding site" evidence="8">
    <location>
        <position position="40"/>
    </location>
    <ligand>
        <name>Mg(2+)</name>
        <dbReference type="ChEBI" id="CHEBI:18420"/>
    </ligand>
</feature>
<comment type="cofactor">
    <cofactor evidence="8">
        <name>S-adenosyl-L-methionine</name>
        <dbReference type="ChEBI" id="CHEBI:59789"/>
    </cofactor>
    <text evidence="8">Binds 1 S-adenosyl-L-methionine per subunit.</text>
</comment>
<dbReference type="RefSeq" id="WP_111953844.1">
    <property type="nucleotide sequence ID" value="NZ_CP036313.1"/>
</dbReference>
<comment type="caution">
    <text evidence="8">Lacks conserved residue(s) required for the propagation of feature annotation.</text>
</comment>
<evidence type="ECO:0000256" key="7">
    <source>
        <dbReference type="ARBA" id="ARBA00023239"/>
    </source>
</evidence>
<keyword evidence="2 8" id="KW-0949">S-adenosyl-L-methionine</keyword>
<dbReference type="AlphaFoldDB" id="A0A328FGU2"/>
<dbReference type="EMBL" id="QLNI01000005">
    <property type="protein sequence ID" value="RAM03406.1"/>
    <property type="molecule type" value="Genomic_DNA"/>
</dbReference>
<feature type="domain" description="Radical SAM core" evidence="9">
    <location>
        <begin position="18"/>
        <end position="209"/>
    </location>
</feature>
<feature type="binding site" evidence="8">
    <location>
        <position position="35"/>
    </location>
    <ligand>
        <name>[4Fe-4S] cluster</name>
        <dbReference type="ChEBI" id="CHEBI:49883"/>
        <note>4Fe-4S-S-AdoMet</note>
    </ligand>
</feature>
<dbReference type="HAMAP" id="MF_00917">
    <property type="entry name" value="QueE"/>
    <property type="match status" value="1"/>
</dbReference>
<dbReference type="UniPathway" id="UPA00391"/>
<feature type="binding site" evidence="8">
    <location>
        <begin position="12"/>
        <end position="14"/>
    </location>
    <ligand>
        <name>substrate</name>
    </ligand>
</feature>
<keyword evidence="4 8" id="KW-0460">Magnesium</keyword>
<evidence type="ECO:0000256" key="3">
    <source>
        <dbReference type="ARBA" id="ARBA00022723"/>
    </source>
</evidence>
<dbReference type="EMBL" id="CP036313">
    <property type="protein sequence ID" value="QBH12631.1"/>
    <property type="molecule type" value="Genomic_DNA"/>
</dbReference>
<protein>
    <recommendedName>
        <fullName evidence="8">7-carboxy-7-deazaguanine synthase</fullName>
        <shortName evidence="8">CDG synthase</shortName>
        <ecNumber evidence="8">4.3.99.3</ecNumber>
    </recommendedName>
    <alternativeName>
        <fullName evidence="8">Queuosine biosynthesis protein QueE</fullName>
    </alternativeName>
</protein>
<dbReference type="CDD" id="cd01335">
    <property type="entry name" value="Radical_SAM"/>
    <property type="match status" value="1"/>
</dbReference>
<dbReference type="PANTHER" id="PTHR42836:SF1">
    <property type="entry name" value="7-CARBOXY-7-DEAZAGUANINE SYNTHASE"/>
    <property type="match status" value="1"/>
</dbReference>
<keyword evidence="3 8" id="KW-0479">Metal-binding</keyword>
<dbReference type="SFLD" id="SFLDS00029">
    <property type="entry name" value="Radical_SAM"/>
    <property type="match status" value="1"/>
</dbReference>
<dbReference type="GO" id="GO:0000287">
    <property type="term" value="F:magnesium ion binding"/>
    <property type="evidence" value="ECO:0007669"/>
    <property type="project" value="UniProtKB-UniRule"/>
</dbReference>
<keyword evidence="6 8" id="KW-0411">Iron-sulfur</keyword>
<feature type="binding site" evidence="8">
    <location>
        <position position="70"/>
    </location>
    <ligand>
        <name>substrate</name>
    </ligand>
</feature>
<evidence type="ECO:0000313" key="12">
    <source>
        <dbReference type="Proteomes" id="UP000248798"/>
    </source>
</evidence>
<dbReference type="GO" id="GO:0051539">
    <property type="term" value="F:4 iron, 4 sulfur cluster binding"/>
    <property type="evidence" value="ECO:0007669"/>
    <property type="project" value="UniProtKB-UniRule"/>
</dbReference>
<evidence type="ECO:0000256" key="5">
    <source>
        <dbReference type="ARBA" id="ARBA00023004"/>
    </source>
</evidence>
<feature type="binding site" evidence="8">
    <location>
        <begin position="37"/>
        <end position="39"/>
    </location>
    <ligand>
        <name>S-adenosyl-L-methionine</name>
        <dbReference type="ChEBI" id="CHEBI:59789"/>
    </ligand>
</feature>
<dbReference type="InterPro" id="IPR013785">
    <property type="entry name" value="Aldolase_TIM"/>
</dbReference>
<dbReference type="Pfam" id="PF04055">
    <property type="entry name" value="Radical_SAM"/>
    <property type="match status" value="1"/>
</dbReference>
<dbReference type="Gene3D" id="3.20.20.70">
    <property type="entry name" value="Aldolase class I"/>
    <property type="match status" value="1"/>
</dbReference>
<comment type="function">
    <text evidence="8">Catalyzes the complex heterocyclic radical-mediated conversion of 6-carboxy-5,6,7,8-tetrahydropterin (CPH4) to 7-carboxy-7-deazaguanine (CDG), a step common to the biosynthetic pathways of all 7-deazapurine-containing compounds.</text>
</comment>
<dbReference type="Proteomes" id="UP000248798">
    <property type="component" value="Unassembled WGS sequence"/>
</dbReference>
<evidence type="ECO:0000256" key="1">
    <source>
        <dbReference type="ARBA" id="ARBA00022485"/>
    </source>
</evidence>
<gene>
    <name evidence="8" type="primary">queE</name>
    <name evidence="11" type="ORF">DO021_03710</name>
    <name evidence="10" type="ORF">EYB58_06765</name>
</gene>
<dbReference type="PIRSF" id="PIRSF000370">
    <property type="entry name" value="QueE"/>
    <property type="match status" value="1"/>
</dbReference>
<comment type="cofactor">
    <cofactor evidence="8">
        <name>[4Fe-4S] cluster</name>
        <dbReference type="ChEBI" id="CHEBI:49883"/>
    </cofactor>
    <text evidence="8">Binds 1 [4Fe-4S] cluster. The cluster is coordinated with 3 cysteines and an exchangeable S-adenosyl-L-methionine.</text>
</comment>
<keyword evidence="1 8" id="KW-0004">4Fe-4S</keyword>
<dbReference type="SUPFAM" id="SSF102114">
    <property type="entry name" value="Radical SAM enzymes"/>
    <property type="match status" value="1"/>
</dbReference>
<feature type="binding site" evidence="8">
    <location>
        <position position="27"/>
    </location>
    <ligand>
        <name>substrate</name>
    </ligand>
</feature>
<evidence type="ECO:0000256" key="4">
    <source>
        <dbReference type="ARBA" id="ARBA00022842"/>
    </source>
</evidence>
<evidence type="ECO:0000313" key="10">
    <source>
        <dbReference type="EMBL" id="QBH12631.1"/>
    </source>
</evidence>
<dbReference type="InterPro" id="IPR024924">
    <property type="entry name" value="7-CO-7-deazaguanine_synth-like"/>
</dbReference>
<dbReference type="PANTHER" id="PTHR42836">
    <property type="entry name" value="7-CARBOXY-7-DEAZAGUANINE SYNTHASE"/>
    <property type="match status" value="1"/>
</dbReference>
<dbReference type="PROSITE" id="PS51918">
    <property type="entry name" value="RADICAL_SAM"/>
    <property type="match status" value="1"/>
</dbReference>
<dbReference type="GO" id="GO:1904047">
    <property type="term" value="F:S-adenosyl-L-methionine binding"/>
    <property type="evidence" value="ECO:0007669"/>
    <property type="project" value="UniProtKB-UniRule"/>
</dbReference>
<name>A0A328FGU2_9BACT</name>
<evidence type="ECO:0000256" key="6">
    <source>
        <dbReference type="ARBA" id="ARBA00023014"/>
    </source>
</evidence>
<evidence type="ECO:0000256" key="2">
    <source>
        <dbReference type="ARBA" id="ARBA00022691"/>
    </source>
</evidence>
<feature type="binding site" evidence="8">
    <location>
        <position position="72"/>
    </location>
    <ligand>
        <name>S-adenosyl-L-methionine</name>
        <dbReference type="ChEBI" id="CHEBI:59789"/>
    </ligand>
</feature>
<comment type="catalytic activity">
    <reaction evidence="8">
        <text>6-carboxy-5,6,7,8-tetrahydropterin + H(+) = 7-carboxy-7-carbaguanine + NH4(+)</text>
        <dbReference type="Rhea" id="RHEA:27974"/>
        <dbReference type="ChEBI" id="CHEBI:15378"/>
        <dbReference type="ChEBI" id="CHEBI:28938"/>
        <dbReference type="ChEBI" id="CHEBI:61032"/>
        <dbReference type="ChEBI" id="CHEBI:61036"/>
        <dbReference type="EC" id="4.3.99.3"/>
    </reaction>
</comment>